<comment type="caution">
    <text evidence="2">The sequence shown here is derived from an EMBL/GenBank/DDBJ whole genome shotgun (WGS) entry which is preliminary data.</text>
</comment>
<feature type="domain" description="Glycosyl transferase family 1" evidence="1">
    <location>
        <begin position="199"/>
        <end position="365"/>
    </location>
</feature>
<dbReference type="GO" id="GO:0016757">
    <property type="term" value="F:glycosyltransferase activity"/>
    <property type="evidence" value="ECO:0007669"/>
    <property type="project" value="InterPro"/>
</dbReference>
<accession>A0A0B2JZ99</accession>
<evidence type="ECO:0000313" key="3">
    <source>
        <dbReference type="Proteomes" id="UP000030993"/>
    </source>
</evidence>
<dbReference type="STRING" id="82374.NZ47_11610"/>
<gene>
    <name evidence="2" type="ORF">NZ47_11610</name>
</gene>
<dbReference type="EMBL" id="JSCE01000213">
    <property type="protein sequence ID" value="KHM51242.1"/>
    <property type="molecule type" value="Genomic_DNA"/>
</dbReference>
<name>A0A0B2JZ99_9FIRM</name>
<dbReference type="RefSeq" id="WP_039210914.1">
    <property type="nucleotide sequence ID" value="NZ_JSCE01000213.1"/>
</dbReference>
<protein>
    <submittedName>
        <fullName evidence="2">Glycosyl transferase family 1</fullName>
    </submittedName>
</protein>
<dbReference type="InterPro" id="IPR001296">
    <property type="entry name" value="Glyco_trans_1"/>
</dbReference>
<keyword evidence="2" id="KW-0808">Transferase</keyword>
<proteinExistence type="predicted"/>
<dbReference type="Pfam" id="PF00534">
    <property type="entry name" value="Glycos_transf_1"/>
    <property type="match status" value="1"/>
</dbReference>
<evidence type="ECO:0000313" key="2">
    <source>
        <dbReference type="EMBL" id="KHM51242.1"/>
    </source>
</evidence>
<dbReference type="Proteomes" id="UP000030993">
    <property type="component" value="Unassembled WGS sequence"/>
</dbReference>
<sequence length="390" mass="44296">MRILLANFSKMVGDTGGAAKVHCNFANVMQQRGHDVAMVYSDDNQGECFFPVNKEVRQYNINHYDGSSYTFPLSYRIRREVLRVFSRKLASAVNDDFTKNYLLDNVNAILDKENPDIIIAFQPAAAKVYIQDIKTDIPIILMCHGEAEDWFRNYPDKQVKAIKDCDVVQVLMPSFREAVIKRYPNTKTVVIGNVVPQFEKEEIANHTGRHKIIFIGRLARNHKRPHLLLEAFIPLASKFSDWDVEIWGKEHSRGYAEEMESKIDGANLQDRIKIMGTTHDVESVLRQGDIFVFPSAYEGFGLTIAEGMSVGLPAVAYASCPAVNELVHDGVDGFLVEDGVEPLRDKMELLMSDKDLRVKMGTAAHEAMKEYSDDKIWDTWEKLIRETATK</sequence>
<dbReference type="AlphaFoldDB" id="A0A0B2JZ99"/>
<evidence type="ECO:0000259" key="1">
    <source>
        <dbReference type="Pfam" id="PF00534"/>
    </source>
</evidence>
<dbReference type="PANTHER" id="PTHR12526:SF630">
    <property type="entry name" value="GLYCOSYLTRANSFERASE"/>
    <property type="match status" value="1"/>
</dbReference>
<organism evidence="2 3">
    <name type="scientific">Anaerovibrio lipolyticus</name>
    <dbReference type="NCBI Taxonomy" id="82374"/>
    <lineage>
        <taxon>Bacteria</taxon>
        <taxon>Bacillati</taxon>
        <taxon>Bacillota</taxon>
        <taxon>Negativicutes</taxon>
        <taxon>Selenomonadales</taxon>
        <taxon>Selenomonadaceae</taxon>
        <taxon>Anaerovibrio</taxon>
    </lineage>
</organism>
<keyword evidence="3" id="KW-1185">Reference proteome</keyword>
<dbReference type="Gene3D" id="3.40.50.2000">
    <property type="entry name" value="Glycogen Phosphorylase B"/>
    <property type="match status" value="2"/>
</dbReference>
<reference evidence="2 3" key="1">
    <citation type="journal article" date="2013" name="PLoS ONE">
        <title>Identification and characterization of three novel lipases belonging to families II and V from Anaerovibrio lipolyticus 5ST.</title>
        <authorList>
            <person name="Prive F."/>
            <person name="Kaderbhai N.N."/>
            <person name="Girdwood S."/>
            <person name="Worgan H.J."/>
            <person name="Pinloche E."/>
            <person name="Scollan N.D."/>
            <person name="Huws S.A."/>
            <person name="Newbold C.J."/>
        </authorList>
    </citation>
    <scope>NUCLEOTIDE SEQUENCE [LARGE SCALE GENOMIC DNA]</scope>
    <source>
        <strain evidence="2 3">5S</strain>
    </source>
</reference>
<dbReference type="PANTHER" id="PTHR12526">
    <property type="entry name" value="GLYCOSYLTRANSFERASE"/>
    <property type="match status" value="1"/>
</dbReference>
<dbReference type="SUPFAM" id="SSF53756">
    <property type="entry name" value="UDP-Glycosyltransferase/glycogen phosphorylase"/>
    <property type="match status" value="1"/>
</dbReference>